<comment type="caution">
    <text evidence="2">The sequence shown here is derived from an EMBL/GenBank/DDBJ whole genome shotgun (WGS) entry which is preliminary data.</text>
</comment>
<sequence>MPHPVQQLIALLRDLTEQSGGCRPDWMIFQWILNWLLLLRDNRQQHNADAKVISTAQPTRQKAATAIKSRRLLTKSNERKQNGMNE</sequence>
<dbReference type="EMBL" id="JYDI01000004">
    <property type="protein sequence ID" value="KRY60787.1"/>
    <property type="molecule type" value="Genomic_DNA"/>
</dbReference>
<evidence type="ECO:0000256" key="1">
    <source>
        <dbReference type="SAM" id="MobiDB-lite"/>
    </source>
</evidence>
<protein>
    <submittedName>
        <fullName evidence="2">Uncharacterized protein</fullName>
    </submittedName>
</protein>
<reference evidence="2 3" key="1">
    <citation type="submission" date="2015-01" db="EMBL/GenBank/DDBJ databases">
        <title>Evolution of Trichinella species and genotypes.</title>
        <authorList>
            <person name="Korhonen P.K."/>
            <person name="Edoardo P."/>
            <person name="Giuseppe L.R."/>
            <person name="Gasser R.B."/>
        </authorList>
    </citation>
    <scope>NUCLEOTIDE SEQUENCE [LARGE SCALE GENOMIC DNA]</scope>
    <source>
        <strain evidence="2">ISS120</strain>
    </source>
</reference>
<organism evidence="2 3">
    <name type="scientific">Trichinella britovi</name>
    <name type="common">Parasitic roundworm</name>
    <dbReference type="NCBI Taxonomy" id="45882"/>
    <lineage>
        <taxon>Eukaryota</taxon>
        <taxon>Metazoa</taxon>
        <taxon>Ecdysozoa</taxon>
        <taxon>Nematoda</taxon>
        <taxon>Enoplea</taxon>
        <taxon>Dorylaimia</taxon>
        <taxon>Trichinellida</taxon>
        <taxon>Trichinellidae</taxon>
        <taxon>Trichinella</taxon>
    </lineage>
</organism>
<feature type="region of interest" description="Disordered" evidence="1">
    <location>
        <begin position="51"/>
        <end position="86"/>
    </location>
</feature>
<keyword evidence="3" id="KW-1185">Reference proteome</keyword>
<proteinExistence type="predicted"/>
<accession>A0A0V1DIF5</accession>
<evidence type="ECO:0000313" key="3">
    <source>
        <dbReference type="Proteomes" id="UP000054653"/>
    </source>
</evidence>
<evidence type="ECO:0000313" key="2">
    <source>
        <dbReference type="EMBL" id="KRY60787.1"/>
    </source>
</evidence>
<dbReference type="AlphaFoldDB" id="A0A0V1DIF5"/>
<feature type="compositionally biased region" description="Basic and acidic residues" evidence="1">
    <location>
        <begin position="76"/>
        <end position="86"/>
    </location>
</feature>
<gene>
    <name evidence="2" type="ORF">T03_16976</name>
</gene>
<dbReference type="Proteomes" id="UP000054653">
    <property type="component" value="Unassembled WGS sequence"/>
</dbReference>
<name>A0A0V1DIF5_TRIBR</name>